<keyword evidence="4" id="KW-1185">Reference proteome</keyword>
<proteinExistence type="predicted"/>
<protein>
    <submittedName>
        <fullName evidence="3">Uncharacterized protein</fullName>
    </submittedName>
</protein>
<dbReference type="PANTHER" id="PTHR47236:SF5">
    <property type="entry name" value="GENE, 32742-RELATED"/>
    <property type="match status" value="1"/>
</dbReference>
<organism evidence="3 4">
    <name type="scientific">Knipowitschia caucasica</name>
    <name type="common">Caucasian dwarf goby</name>
    <name type="synonym">Pomatoschistus caucasicus</name>
    <dbReference type="NCBI Taxonomy" id="637954"/>
    <lineage>
        <taxon>Eukaryota</taxon>
        <taxon>Metazoa</taxon>
        <taxon>Chordata</taxon>
        <taxon>Craniata</taxon>
        <taxon>Vertebrata</taxon>
        <taxon>Euteleostomi</taxon>
        <taxon>Actinopterygii</taxon>
        <taxon>Neopterygii</taxon>
        <taxon>Teleostei</taxon>
        <taxon>Neoteleostei</taxon>
        <taxon>Acanthomorphata</taxon>
        <taxon>Gobiaria</taxon>
        <taxon>Gobiiformes</taxon>
        <taxon>Gobioidei</taxon>
        <taxon>Gobiidae</taxon>
        <taxon>Gobiinae</taxon>
        <taxon>Knipowitschia</taxon>
    </lineage>
</organism>
<accession>A0AAV2J0L3</accession>
<dbReference type="Proteomes" id="UP001497482">
    <property type="component" value="Chromosome 10"/>
</dbReference>
<evidence type="ECO:0000256" key="1">
    <source>
        <dbReference type="SAM" id="Coils"/>
    </source>
</evidence>
<feature type="compositionally biased region" description="Polar residues" evidence="2">
    <location>
        <begin position="403"/>
        <end position="423"/>
    </location>
</feature>
<feature type="coiled-coil region" evidence="1">
    <location>
        <begin position="210"/>
        <end position="244"/>
    </location>
</feature>
<evidence type="ECO:0000256" key="2">
    <source>
        <dbReference type="SAM" id="MobiDB-lite"/>
    </source>
</evidence>
<evidence type="ECO:0000313" key="4">
    <source>
        <dbReference type="Proteomes" id="UP001497482"/>
    </source>
</evidence>
<reference evidence="3 4" key="1">
    <citation type="submission" date="2024-04" db="EMBL/GenBank/DDBJ databases">
        <authorList>
            <person name="Waldvogel A.-M."/>
            <person name="Schoenle A."/>
        </authorList>
    </citation>
    <scope>NUCLEOTIDE SEQUENCE [LARGE SCALE GENOMIC DNA]</scope>
</reference>
<name>A0AAV2J0L3_KNICA</name>
<dbReference type="EMBL" id="OZ035832">
    <property type="protein sequence ID" value="CAL1570453.1"/>
    <property type="molecule type" value="Genomic_DNA"/>
</dbReference>
<feature type="region of interest" description="Disordered" evidence="2">
    <location>
        <begin position="380"/>
        <end position="426"/>
    </location>
</feature>
<gene>
    <name evidence="3" type="ORF">KC01_LOCUS2750</name>
</gene>
<dbReference type="AlphaFoldDB" id="A0AAV2J0L3"/>
<evidence type="ECO:0000313" key="3">
    <source>
        <dbReference type="EMBL" id="CAL1570453.1"/>
    </source>
</evidence>
<sequence>MPLTGSNVGVPALVGLEYPDPGGSGLSVPVLGCECMPFSRKRRPLAGTMINPDGKGVEAIRYGSRTIDPATGIVAPVVGARLDISRKSVVPLTAPLWLSISEKTDSIAMEGLQKEVCARNTFWQQQKLKEEDVLSDLDSSLSLCVSNTQSYQWSVRPLREAAEELQESSQAEAQRRAAVCSHLALILPQHVHYTLIKGDEEEWLVHCAWQSALESAFDKLEVCLEQLQQEQERYTANENEWTMSHASLDRERLREVWEQCCAKQAELDSAVNAVHVARSLSKLRADTAQAVLAGHFWYKEYGLVQFDGHRGAINVMSMVREKSLPLLERLSQLLQDKHYTGLSQNPCNNKLSDLQTKQSYGMEIASRVWTESVPAVVQVGNSSQSQRERVKAQSQDTGLEMSSGPSRPSQRHTLSSGLQSLESQTKKEQDISVPFISGEAWGRLLEQSPLFHLLKEVELQMKTWACGTGLVRGDHLEQGKPFVDVLDAQWECEGELIPIWASSLNPREYLVYQHGLFLMQTLNSQQLTPVVTLEITSSLPANNYVDNAFRNSFFYQEAEETLFVRRQRLQSVGGFSLLLLHCLCHISLSDMSSDGSPAFQRLFFKVLQAALGELFQARLNARPLGLDKGAHSRDIKGTLWKSPADSLQHSPGRSLLSQDVRELLRKHYETSVFTQVEEQLKHQIPLSKD</sequence>
<dbReference type="PANTHER" id="PTHR47236">
    <property type="entry name" value="GENE, 32742-RELATED-RELATED"/>
    <property type="match status" value="1"/>
</dbReference>
<keyword evidence="1" id="KW-0175">Coiled coil</keyword>